<evidence type="ECO:0000259" key="8">
    <source>
        <dbReference type="Pfam" id="PF06808"/>
    </source>
</evidence>
<dbReference type="PANTHER" id="PTHR33362">
    <property type="entry name" value="SIALIC ACID TRAP TRANSPORTER PERMEASE PROTEIN SIAT-RELATED"/>
    <property type="match status" value="1"/>
</dbReference>
<dbReference type="NCBIfam" id="TIGR00786">
    <property type="entry name" value="dctM"/>
    <property type="match status" value="1"/>
</dbReference>
<keyword evidence="6 7" id="KW-0472">Membrane</keyword>
<organism evidence="9 10">
    <name type="scientific">Rhodosalinus halophilus</name>
    <dbReference type="NCBI Taxonomy" id="2259333"/>
    <lineage>
        <taxon>Bacteria</taxon>
        <taxon>Pseudomonadati</taxon>
        <taxon>Pseudomonadota</taxon>
        <taxon>Alphaproteobacteria</taxon>
        <taxon>Rhodobacterales</taxon>
        <taxon>Paracoccaceae</taxon>
        <taxon>Rhodosalinus</taxon>
    </lineage>
</organism>
<feature type="transmembrane region" description="Helical" evidence="7">
    <location>
        <begin position="60"/>
        <end position="81"/>
    </location>
</feature>
<comment type="subcellular location">
    <subcellularLocation>
        <location evidence="1 7">Cell inner membrane</location>
        <topology evidence="1 7">Multi-pass membrane protein</topology>
    </subcellularLocation>
</comment>
<comment type="function">
    <text evidence="7">Part of the tripartite ATP-independent periplasmic (TRAP) transport system.</text>
</comment>
<dbReference type="Proteomes" id="UP000253370">
    <property type="component" value="Unassembled WGS sequence"/>
</dbReference>
<accession>A0A365U8A2</accession>
<feature type="domain" description="TRAP C4-dicarboxylate transport system permease DctM subunit" evidence="8">
    <location>
        <begin position="12"/>
        <end position="428"/>
    </location>
</feature>
<keyword evidence="3 7" id="KW-0997">Cell inner membrane</keyword>
<proteinExistence type="inferred from homology"/>
<reference evidence="9 10" key="1">
    <citation type="submission" date="2018-07" db="EMBL/GenBank/DDBJ databases">
        <title>Rhodosalinus sp. strain E84T genomic sequence and assembly.</title>
        <authorList>
            <person name="Liu Z.-W."/>
            <person name="Lu D.-C."/>
        </authorList>
    </citation>
    <scope>NUCLEOTIDE SEQUENCE [LARGE SCALE GENOMIC DNA]</scope>
    <source>
        <strain evidence="9 10">E84</strain>
    </source>
</reference>
<dbReference type="OrthoDB" id="9790209at2"/>
<evidence type="ECO:0000256" key="4">
    <source>
        <dbReference type="ARBA" id="ARBA00022692"/>
    </source>
</evidence>
<gene>
    <name evidence="9" type="ORF">DRV85_12370</name>
</gene>
<feature type="transmembrane region" description="Helical" evidence="7">
    <location>
        <begin position="178"/>
        <end position="202"/>
    </location>
</feature>
<feature type="transmembrane region" description="Helical" evidence="7">
    <location>
        <begin position="6"/>
        <end position="39"/>
    </location>
</feature>
<evidence type="ECO:0000313" key="10">
    <source>
        <dbReference type="Proteomes" id="UP000253370"/>
    </source>
</evidence>
<dbReference type="PIRSF" id="PIRSF006066">
    <property type="entry name" value="HI0050"/>
    <property type="match status" value="1"/>
</dbReference>
<dbReference type="InterPro" id="IPR004681">
    <property type="entry name" value="TRAP_DctM"/>
</dbReference>
<feature type="transmembrane region" description="Helical" evidence="7">
    <location>
        <begin position="142"/>
        <end position="166"/>
    </location>
</feature>
<evidence type="ECO:0000256" key="3">
    <source>
        <dbReference type="ARBA" id="ARBA00022519"/>
    </source>
</evidence>
<comment type="caution">
    <text evidence="7">Lacks conserved residue(s) required for the propagation of feature annotation.</text>
</comment>
<keyword evidence="2" id="KW-1003">Cell membrane</keyword>
<evidence type="ECO:0000256" key="6">
    <source>
        <dbReference type="ARBA" id="ARBA00023136"/>
    </source>
</evidence>
<feature type="transmembrane region" description="Helical" evidence="7">
    <location>
        <begin position="101"/>
        <end position="130"/>
    </location>
</feature>
<dbReference type="AlphaFoldDB" id="A0A365U8A2"/>
<evidence type="ECO:0000256" key="5">
    <source>
        <dbReference type="ARBA" id="ARBA00022989"/>
    </source>
</evidence>
<evidence type="ECO:0000313" key="9">
    <source>
        <dbReference type="EMBL" id="RBI84235.1"/>
    </source>
</evidence>
<keyword evidence="4 7" id="KW-0812">Transmembrane</keyword>
<feature type="transmembrane region" description="Helical" evidence="7">
    <location>
        <begin position="223"/>
        <end position="243"/>
    </location>
</feature>
<feature type="transmembrane region" description="Helical" evidence="7">
    <location>
        <begin position="405"/>
        <end position="432"/>
    </location>
</feature>
<evidence type="ECO:0000256" key="1">
    <source>
        <dbReference type="ARBA" id="ARBA00004429"/>
    </source>
</evidence>
<dbReference type="PANTHER" id="PTHR33362:SF5">
    <property type="entry name" value="C4-DICARBOXYLATE TRAP TRANSPORTER LARGE PERMEASE PROTEIN DCTM"/>
    <property type="match status" value="1"/>
</dbReference>
<dbReference type="EMBL" id="QNTQ01000011">
    <property type="protein sequence ID" value="RBI84235.1"/>
    <property type="molecule type" value="Genomic_DNA"/>
</dbReference>
<evidence type="ECO:0000256" key="2">
    <source>
        <dbReference type="ARBA" id="ARBA00022475"/>
    </source>
</evidence>
<feature type="transmembrane region" description="Helical" evidence="7">
    <location>
        <begin position="364"/>
        <end position="385"/>
    </location>
</feature>
<dbReference type="Pfam" id="PF06808">
    <property type="entry name" value="DctM"/>
    <property type="match status" value="1"/>
</dbReference>
<comment type="caution">
    <text evidence="9">The sequence shown here is derived from an EMBL/GenBank/DDBJ whole genome shotgun (WGS) entry which is preliminary data.</text>
</comment>
<comment type="similarity">
    <text evidence="7">Belongs to the TRAP transporter large permease family.</text>
</comment>
<feature type="transmembrane region" description="Helical" evidence="7">
    <location>
        <begin position="277"/>
        <end position="298"/>
    </location>
</feature>
<comment type="subunit">
    <text evidence="7">The complex comprises the extracytoplasmic solute receptor protein and the two transmembrane proteins.</text>
</comment>
<protein>
    <recommendedName>
        <fullName evidence="7">TRAP transporter large permease protein</fullName>
    </recommendedName>
</protein>
<sequence>MTPIEIGILALAAMGALVLLGLFVPIALILCSFAGVWAIKGSPDLAAKLLALAANDAISSYFFGVVPLFVLMGFLVAEAGLGRDAFDVANAMFRRLRGGLGVGTVGANAIFAAITGISIASAAVFTKIAVPQMRRHGYSPRFSVGVVAGSSVLGMLIPPSLLLILYGILTEQSIGDLFLAGIGPGLLLALFFGAGIVLMAIFTPRFVGTPDPAPEGDLPPAQLLSKGLPIASLIALVLGGIYAGVFTPVEAGAMGAIGALALGLARGRLGWRALWRVLVETGLVTAAVCFLIIAAQMYSRMLAFSGVPAGLGDWAAQANLGFWGLMLLYVLIVVALGMILDSSSIMLILVPLMLPVVQPMGVDLIWFGIVTVIAVEIGLLTPPFGISVYVIKSTLDDPAITLGDIFAGAAPFAAMMALVLALVMAFPVIATFPL</sequence>
<dbReference type="RefSeq" id="WP_113289789.1">
    <property type="nucleotide sequence ID" value="NZ_QNTQ01000011.1"/>
</dbReference>
<keyword evidence="7" id="KW-0813">Transport</keyword>
<evidence type="ECO:0000256" key="7">
    <source>
        <dbReference type="RuleBase" id="RU369079"/>
    </source>
</evidence>
<keyword evidence="5 7" id="KW-1133">Transmembrane helix</keyword>
<dbReference type="InterPro" id="IPR010656">
    <property type="entry name" value="DctM"/>
</dbReference>
<name>A0A365U8A2_9RHOB</name>
<dbReference type="GO" id="GO:0005886">
    <property type="term" value="C:plasma membrane"/>
    <property type="evidence" value="ECO:0007669"/>
    <property type="project" value="UniProtKB-SubCell"/>
</dbReference>
<keyword evidence="10" id="KW-1185">Reference proteome</keyword>
<dbReference type="GO" id="GO:0022857">
    <property type="term" value="F:transmembrane transporter activity"/>
    <property type="evidence" value="ECO:0007669"/>
    <property type="project" value="UniProtKB-UniRule"/>
</dbReference>